<dbReference type="NCBIfam" id="NF002586">
    <property type="entry name" value="PRK02237.1"/>
    <property type="match status" value="1"/>
</dbReference>
<evidence type="ECO:0000256" key="5">
    <source>
        <dbReference type="HAMAP-Rule" id="MF_00010"/>
    </source>
</evidence>
<keyword evidence="4 5" id="KW-0472">Membrane</keyword>
<dbReference type="PANTHER" id="PTHR36116">
    <property type="entry name" value="UPF0060 MEMBRANE PROTEIN YNFA"/>
    <property type="match status" value="1"/>
</dbReference>
<keyword evidence="1 5" id="KW-1003">Cell membrane</keyword>
<dbReference type="InterPro" id="IPR037185">
    <property type="entry name" value="EmrE-like"/>
</dbReference>
<reference evidence="6 7" key="1">
    <citation type="submission" date="2024-09" db="EMBL/GenBank/DDBJ databases">
        <authorList>
            <person name="Sun Q."/>
            <person name="Mori K."/>
        </authorList>
    </citation>
    <scope>NUCLEOTIDE SEQUENCE [LARGE SCALE GENOMIC DNA]</scope>
    <source>
        <strain evidence="6 7">TBRC 5777</strain>
    </source>
</reference>
<protein>
    <submittedName>
        <fullName evidence="6">YnfA family protein</fullName>
    </submittedName>
</protein>
<dbReference type="HAMAP" id="MF_00010">
    <property type="entry name" value="UPF0060"/>
    <property type="match status" value="1"/>
</dbReference>
<dbReference type="Proteomes" id="UP001589865">
    <property type="component" value="Unassembled WGS sequence"/>
</dbReference>
<comment type="caution">
    <text evidence="6">The sequence shown here is derived from an EMBL/GenBank/DDBJ whole genome shotgun (WGS) entry which is preliminary data.</text>
</comment>
<evidence type="ECO:0000256" key="3">
    <source>
        <dbReference type="ARBA" id="ARBA00022989"/>
    </source>
</evidence>
<accession>A0ABV6JYM3</accession>
<dbReference type="EMBL" id="JBHLUN010000017">
    <property type="protein sequence ID" value="MFC0410832.1"/>
    <property type="molecule type" value="Genomic_DNA"/>
</dbReference>
<evidence type="ECO:0000256" key="1">
    <source>
        <dbReference type="ARBA" id="ARBA00022475"/>
    </source>
</evidence>
<comment type="subcellular location">
    <subcellularLocation>
        <location evidence="5">Cell membrane</location>
        <topology evidence="5">Multi-pass membrane protein</topology>
    </subcellularLocation>
</comment>
<keyword evidence="2 5" id="KW-0812">Transmembrane</keyword>
<dbReference type="RefSeq" id="WP_377046586.1">
    <property type="nucleotide sequence ID" value="NZ_JBHLUN010000017.1"/>
</dbReference>
<evidence type="ECO:0000256" key="4">
    <source>
        <dbReference type="ARBA" id="ARBA00023136"/>
    </source>
</evidence>
<feature type="transmembrane region" description="Helical" evidence="5">
    <location>
        <begin position="88"/>
        <end position="105"/>
    </location>
</feature>
<comment type="similarity">
    <text evidence="5">Belongs to the UPF0060 family.</text>
</comment>
<evidence type="ECO:0000313" key="6">
    <source>
        <dbReference type="EMBL" id="MFC0410832.1"/>
    </source>
</evidence>
<dbReference type="SUPFAM" id="SSF103481">
    <property type="entry name" value="Multidrug resistance efflux transporter EmrE"/>
    <property type="match status" value="1"/>
</dbReference>
<feature type="transmembrane region" description="Helical" evidence="5">
    <location>
        <begin position="59"/>
        <end position="76"/>
    </location>
</feature>
<name>A0ABV6JYM3_9PROT</name>
<gene>
    <name evidence="6" type="ORF">ACFFGY_21495</name>
</gene>
<sequence>MRSILVFAAAAALEIGGCFAVWCTLRQGASAWWLLPGSLALAGFASLLTLAGTGFAGRAYAAYGGIYVAASVLWLWLVEGVRPDRWDLLGAAVVLLGTGVILLAPRGG</sequence>
<dbReference type="Pfam" id="PF02694">
    <property type="entry name" value="UPF0060"/>
    <property type="match status" value="1"/>
</dbReference>
<evidence type="ECO:0000256" key="2">
    <source>
        <dbReference type="ARBA" id="ARBA00022692"/>
    </source>
</evidence>
<keyword evidence="7" id="KW-1185">Reference proteome</keyword>
<dbReference type="PANTHER" id="PTHR36116:SF1">
    <property type="entry name" value="UPF0060 MEMBRANE PROTEIN YNFA"/>
    <property type="match status" value="1"/>
</dbReference>
<dbReference type="InterPro" id="IPR003844">
    <property type="entry name" value="UPF0060"/>
</dbReference>
<feature type="transmembrane region" description="Helical" evidence="5">
    <location>
        <begin position="30"/>
        <end position="52"/>
    </location>
</feature>
<evidence type="ECO:0000313" key="7">
    <source>
        <dbReference type="Proteomes" id="UP001589865"/>
    </source>
</evidence>
<proteinExistence type="inferred from homology"/>
<organism evidence="6 7">
    <name type="scientific">Roseomonas elaeocarpi</name>
    <dbReference type="NCBI Taxonomy" id="907779"/>
    <lineage>
        <taxon>Bacteria</taxon>
        <taxon>Pseudomonadati</taxon>
        <taxon>Pseudomonadota</taxon>
        <taxon>Alphaproteobacteria</taxon>
        <taxon>Acetobacterales</taxon>
        <taxon>Roseomonadaceae</taxon>
        <taxon>Roseomonas</taxon>
    </lineage>
</organism>
<keyword evidence="3 5" id="KW-1133">Transmembrane helix</keyword>